<gene>
    <name evidence="1" type="ORF">Sangu_0675900</name>
</gene>
<organism evidence="1">
    <name type="scientific">Sesamum angustifolium</name>
    <dbReference type="NCBI Taxonomy" id="2727405"/>
    <lineage>
        <taxon>Eukaryota</taxon>
        <taxon>Viridiplantae</taxon>
        <taxon>Streptophyta</taxon>
        <taxon>Embryophyta</taxon>
        <taxon>Tracheophyta</taxon>
        <taxon>Spermatophyta</taxon>
        <taxon>Magnoliopsida</taxon>
        <taxon>eudicotyledons</taxon>
        <taxon>Gunneridae</taxon>
        <taxon>Pentapetalae</taxon>
        <taxon>asterids</taxon>
        <taxon>lamiids</taxon>
        <taxon>Lamiales</taxon>
        <taxon>Pedaliaceae</taxon>
        <taxon>Sesamum</taxon>
    </lineage>
</organism>
<reference evidence="1" key="2">
    <citation type="journal article" date="2024" name="Plant">
        <title>Genomic evolution and insights into agronomic trait innovations of Sesamum species.</title>
        <authorList>
            <person name="Miao H."/>
            <person name="Wang L."/>
            <person name="Qu L."/>
            <person name="Liu H."/>
            <person name="Sun Y."/>
            <person name="Le M."/>
            <person name="Wang Q."/>
            <person name="Wei S."/>
            <person name="Zheng Y."/>
            <person name="Lin W."/>
            <person name="Duan Y."/>
            <person name="Cao H."/>
            <person name="Xiong S."/>
            <person name="Wang X."/>
            <person name="Wei L."/>
            <person name="Li C."/>
            <person name="Ma Q."/>
            <person name="Ju M."/>
            <person name="Zhao R."/>
            <person name="Li G."/>
            <person name="Mu C."/>
            <person name="Tian Q."/>
            <person name="Mei H."/>
            <person name="Zhang T."/>
            <person name="Gao T."/>
            <person name="Zhang H."/>
        </authorList>
    </citation>
    <scope>NUCLEOTIDE SEQUENCE</scope>
    <source>
        <strain evidence="1">G01</strain>
    </source>
</reference>
<sequence length="95" mass="10171">MEAEVRNDADQVPEAVMGEGALEGILFKPMAEDILGPSKEVGAKDTPAPQEEVVDVAREKGSLEGDLNSYAPVFPANNFLQFPTFFPHLGTVALV</sequence>
<dbReference type="AlphaFoldDB" id="A0AAW2PQ25"/>
<protein>
    <submittedName>
        <fullName evidence="1">Uncharacterized protein</fullName>
    </submittedName>
</protein>
<name>A0AAW2PQ25_9LAMI</name>
<accession>A0AAW2PQ25</accession>
<reference evidence="1" key="1">
    <citation type="submission" date="2020-06" db="EMBL/GenBank/DDBJ databases">
        <authorList>
            <person name="Li T."/>
            <person name="Hu X."/>
            <person name="Zhang T."/>
            <person name="Song X."/>
            <person name="Zhang H."/>
            <person name="Dai N."/>
            <person name="Sheng W."/>
            <person name="Hou X."/>
            <person name="Wei L."/>
        </authorList>
    </citation>
    <scope>NUCLEOTIDE SEQUENCE</scope>
    <source>
        <strain evidence="1">G01</strain>
        <tissue evidence="1">Leaf</tissue>
    </source>
</reference>
<evidence type="ECO:0000313" key="1">
    <source>
        <dbReference type="EMBL" id="KAL0358265.1"/>
    </source>
</evidence>
<dbReference type="EMBL" id="JACGWK010000004">
    <property type="protein sequence ID" value="KAL0358265.1"/>
    <property type="molecule type" value="Genomic_DNA"/>
</dbReference>
<proteinExistence type="predicted"/>
<comment type="caution">
    <text evidence="1">The sequence shown here is derived from an EMBL/GenBank/DDBJ whole genome shotgun (WGS) entry which is preliminary data.</text>
</comment>